<evidence type="ECO:0000256" key="1">
    <source>
        <dbReference type="SAM" id="Phobius"/>
    </source>
</evidence>
<evidence type="ECO:0000313" key="3">
    <source>
        <dbReference type="Proteomes" id="UP000315082"/>
    </source>
</evidence>
<keyword evidence="1" id="KW-0472">Membrane</keyword>
<dbReference type="AlphaFoldDB" id="A0A518JNT9"/>
<name>A0A518JNT9_9BACT</name>
<dbReference type="EMBL" id="CP036348">
    <property type="protein sequence ID" value="QDV67178.1"/>
    <property type="molecule type" value="Genomic_DNA"/>
</dbReference>
<proteinExistence type="predicted"/>
<dbReference type="RefSeq" id="WP_145090900.1">
    <property type="nucleotide sequence ID" value="NZ_CP036348.1"/>
</dbReference>
<organism evidence="2 3">
    <name type="scientific">Rosistilla carotiformis</name>
    <dbReference type="NCBI Taxonomy" id="2528017"/>
    <lineage>
        <taxon>Bacteria</taxon>
        <taxon>Pseudomonadati</taxon>
        <taxon>Planctomycetota</taxon>
        <taxon>Planctomycetia</taxon>
        <taxon>Pirellulales</taxon>
        <taxon>Pirellulaceae</taxon>
        <taxon>Rosistilla</taxon>
    </lineage>
</organism>
<reference evidence="2 3" key="1">
    <citation type="submission" date="2019-02" db="EMBL/GenBank/DDBJ databases">
        <title>Deep-cultivation of Planctomycetes and their phenomic and genomic characterization uncovers novel biology.</title>
        <authorList>
            <person name="Wiegand S."/>
            <person name="Jogler M."/>
            <person name="Boedeker C."/>
            <person name="Pinto D."/>
            <person name="Vollmers J."/>
            <person name="Rivas-Marin E."/>
            <person name="Kohn T."/>
            <person name="Peeters S.H."/>
            <person name="Heuer A."/>
            <person name="Rast P."/>
            <person name="Oberbeckmann S."/>
            <person name="Bunk B."/>
            <person name="Jeske O."/>
            <person name="Meyerdierks A."/>
            <person name="Storesund J.E."/>
            <person name="Kallscheuer N."/>
            <person name="Luecker S."/>
            <person name="Lage O.M."/>
            <person name="Pohl T."/>
            <person name="Merkel B.J."/>
            <person name="Hornburger P."/>
            <person name="Mueller R.-W."/>
            <person name="Bruemmer F."/>
            <person name="Labrenz M."/>
            <person name="Spormann A.M."/>
            <person name="Op den Camp H."/>
            <person name="Overmann J."/>
            <person name="Amann R."/>
            <person name="Jetten M.S.M."/>
            <person name="Mascher T."/>
            <person name="Medema M.H."/>
            <person name="Devos D.P."/>
            <person name="Kaster A.-K."/>
            <person name="Ovreas L."/>
            <person name="Rohde M."/>
            <person name="Galperin M.Y."/>
            <person name="Jogler C."/>
        </authorList>
    </citation>
    <scope>NUCLEOTIDE SEQUENCE [LARGE SCALE GENOMIC DNA]</scope>
    <source>
        <strain evidence="2 3">Poly24</strain>
    </source>
</reference>
<gene>
    <name evidence="2" type="ORF">Poly24_08700</name>
</gene>
<protein>
    <submittedName>
        <fullName evidence="2">Uncharacterized protein</fullName>
    </submittedName>
</protein>
<dbReference type="KEGG" id="rcf:Poly24_08700"/>
<evidence type="ECO:0000313" key="2">
    <source>
        <dbReference type="EMBL" id="QDV67178.1"/>
    </source>
</evidence>
<dbReference type="Proteomes" id="UP000315082">
    <property type="component" value="Chromosome"/>
</dbReference>
<keyword evidence="3" id="KW-1185">Reference proteome</keyword>
<sequence>MSLEFIAALIVANIGGAIAAWVALNSRVSANEQLTDTIRSKIEKHDHAIYGNGRKGLNERVTVLESTSQRKTNA</sequence>
<feature type="transmembrane region" description="Helical" evidence="1">
    <location>
        <begin position="6"/>
        <end position="24"/>
    </location>
</feature>
<accession>A0A518JNT9</accession>
<keyword evidence="1" id="KW-0812">Transmembrane</keyword>
<keyword evidence="1" id="KW-1133">Transmembrane helix</keyword>